<protein>
    <submittedName>
        <fullName evidence="5">FAD/FMN-containing dehydrogenase</fullName>
    </submittedName>
</protein>
<evidence type="ECO:0000313" key="5">
    <source>
        <dbReference type="EMBL" id="SNS10716.1"/>
    </source>
</evidence>
<dbReference type="RefSeq" id="WP_179224160.1">
    <property type="nucleotide sequence ID" value="NZ_FZOO01000002.1"/>
</dbReference>
<keyword evidence="2" id="KW-0274">FAD</keyword>
<sequence length="464" mass="51865">MIINDVHSRLNPTRPAALLPVGSLPALRAAVSGAPGRVSVAGGRHAMGGQQFATGGTVLDTRGMSRVLHLDRGRGLVEVEAGIQWPELVDRLHAVQRGESRQWTIAQKQTGANRFTVGGSVSANCHGRGLTMGPIVSDVEELRVVTADGSVLTCSRTCNRELFSLVVGGYGLFGAVYSVTLRLARRQVLQRIVEITSVDDLVDAVHGRVRAGFRYGDFQFAIDPDSPDFLRRGVFSCYRPVGADRSVPDGQLVLRPDDWQDLLVLAHEDKSRAFDRYARHYLATSGQLYWSDTHQLAVYLDDYHQTLDRRLGAVRPGTEMITEVYVPRHRLADFMAAAGEELRRVRADLVYGTVRFTEADRDTYLPWARQAYACVVFNLHTPHTPAGIQRSATAFRRLIDLAVARDGSYYLTYHRWAGREQLLACYPQFPRFLALKRRYDPSERLHSDWYASLRDLARDMTPAA</sequence>
<evidence type="ECO:0000256" key="2">
    <source>
        <dbReference type="ARBA" id="ARBA00022827"/>
    </source>
</evidence>
<keyword evidence="1" id="KW-0285">Flavoprotein</keyword>
<dbReference type="PROSITE" id="PS51387">
    <property type="entry name" value="FAD_PCMH"/>
    <property type="match status" value="1"/>
</dbReference>
<dbReference type="Proteomes" id="UP000198373">
    <property type="component" value="Unassembled WGS sequence"/>
</dbReference>
<dbReference type="InterPro" id="IPR010031">
    <property type="entry name" value="FAD_lactone_oxidase-like"/>
</dbReference>
<proteinExistence type="predicted"/>
<dbReference type="InterPro" id="IPR016169">
    <property type="entry name" value="FAD-bd_PCMH_sub2"/>
</dbReference>
<dbReference type="GO" id="GO:0016899">
    <property type="term" value="F:oxidoreductase activity, acting on the CH-OH group of donors, oxygen as acceptor"/>
    <property type="evidence" value="ECO:0007669"/>
    <property type="project" value="InterPro"/>
</dbReference>
<evidence type="ECO:0000313" key="6">
    <source>
        <dbReference type="Proteomes" id="UP000198373"/>
    </source>
</evidence>
<organism evidence="5 6">
    <name type="scientific">Geodermatophilus pulveris</name>
    <dbReference type="NCBI Taxonomy" id="1564159"/>
    <lineage>
        <taxon>Bacteria</taxon>
        <taxon>Bacillati</taxon>
        <taxon>Actinomycetota</taxon>
        <taxon>Actinomycetes</taxon>
        <taxon>Geodermatophilales</taxon>
        <taxon>Geodermatophilaceae</taxon>
        <taxon>Geodermatophilus</taxon>
    </lineage>
</organism>
<dbReference type="InterPro" id="IPR036318">
    <property type="entry name" value="FAD-bd_PCMH-like_sf"/>
</dbReference>
<dbReference type="AlphaFoldDB" id="A0A239BS60"/>
<keyword evidence="3" id="KW-0812">Transmembrane</keyword>
<dbReference type="Gene3D" id="3.30.465.10">
    <property type="match status" value="1"/>
</dbReference>
<dbReference type="GO" id="GO:0071949">
    <property type="term" value="F:FAD binding"/>
    <property type="evidence" value="ECO:0007669"/>
    <property type="project" value="InterPro"/>
</dbReference>
<evidence type="ECO:0000256" key="3">
    <source>
        <dbReference type="SAM" id="Phobius"/>
    </source>
</evidence>
<reference evidence="6" key="1">
    <citation type="submission" date="2017-06" db="EMBL/GenBank/DDBJ databases">
        <authorList>
            <person name="Varghese N."/>
            <person name="Submissions S."/>
        </authorList>
    </citation>
    <scope>NUCLEOTIDE SEQUENCE [LARGE SCALE GENOMIC DNA]</scope>
    <source>
        <strain evidence="6">DSM 46839</strain>
    </source>
</reference>
<dbReference type="Pfam" id="PF01565">
    <property type="entry name" value="FAD_binding_4"/>
    <property type="match status" value="1"/>
</dbReference>
<keyword evidence="6" id="KW-1185">Reference proteome</keyword>
<dbReference type="SUPFAM" id="SSF56176">
    <property type="entry name" value="FAD-binding/transporter-associated domain-like"/>
    <property type="match status" value="1"/>
</dbReference>
<keyword evidence="3" id="KW-1133">Transmembrane helix</keyword>
<dbReference type="InterPro" id="IPR016164">
    <property type="entry name" value="FAD-linked_Oxase-like_C"/>
</dbReference>
<dbReference type="PANTHER" id="PTHR43762">
    <property type="entry name" value="L-GULONOLACTONE OXIDASE"/>
    <property type="match status" value="1"/>
</dbReference>
<feature type="transmembrane region" description="Helical" evidence="3">
    <location>
        <begin position="162"/>
        <end position="181"/>
    </location>
</feature>
<name>A0A239BS60_9ACTN</name>
<dbReference type="EMBL" id="FZOO01000002">
    <property type="protein sequence ID" value="SNS10716.1"/>
    <property type="molecule type" value="Genomic_DNA"/>
</dbReference>
<evidence type="ECO:0000259" key="4">
    <source>
        <dbReference type="PROSITE" id="PS51387"/>
    </source>
</evidence>
<dbReference type="PANTHER" id="PTHR43762:SF1">
    <property type="entry name" value="D-ARABINONO-1,4-LACTONE OXIDASE"/>
    <property type="match status" value="1"/>
</dbReference>
<dbReference type="InterPro" id="IPR016166">
    <property type="entry name" value="FAD-bd_PCMH"/>
</dbReference>
<keyword evidence="3" id="KW-0472">Membrane</keyword>
<accession>A0A239BS60</accession>
<gene>
    <name evidence="5" type="ORF">SAMN06893096_10240</name>
</gene>
<dbReference type="SUPFAM" id="SSF55103">
    <property type="entry name" value="FAD-linked oxidases, C-terminal domain"/>
    <property type="match status" value="1"/>
</dbReference>
<feature type="domain" description="FAD-binding PCMH-type" evidence="4">
    <location>
        <begin position="10"/>
        <end position="186"/>
    </location>
</feature>
<evidence type="ECO:0000256" key="1">
    <source>
        <dbReference type="ARBA" id="ARBA00022630"/>
    </source>
</evidence>
<dbReference type="InterPro" id="IPR006094">
    <property type="entry name" value="Oxid_FAD_bind_N"/>
</dbReference>